<dbReference type="InterPro" id="IPR011032">
    <property type="entry name" value="GroES-like_sf"/>
</dbReference>
<dbReference type="EMBL" id="FNCY01000005">
    <property type="protein sequence ID" value="SDH31311.1"/>
    <property type="molecule type" value="Genomic_DNA"/>
</dbReference>
<organism evidence="5 6">
    <name type="scientific">Propionivibrio dicarboxylicus</name>
    <dbReference type="NCBI Taxonomy" id="83767"/>
    <lineage>
        <taxon>Bacteria</taxon>
        <taxon>Pseudomonadati</taxon>
        <taxon>Pseudomonadota</taxon>
        <taxon>Betaproteobacteria</taxon>
        <taxon>Rhodocyclales</taxon>
        <taxon>Rhodocyclaceae</taxon>
        <taxon>Propionivibrio</taxon>
    </lineage>
</organism>
<dbReference type="Gene3D" id="3.90.180.10">
    <property type="entry name" value="Medium-chain alcohol dehydrogenases, catalytic domain"/>
    <property type="match status" value="1"/>
</dbReference>
<evidence type="ECO:0000313" key="5">
    <source>
        <dbReference type="EMBL" id="SDH31311.1"/>
    </source>
</evidence>
<dbReference type="SUPFAM" id="SSF51735">
    <property type="entry name" value="NAD(P)-binding Rossmann-fold domains"/>
    <property type="match status" value="1"/>
</dbReference>
<evidence type="ECO:0000256" key="3">
    <source>
        <dbReference type="ARBA" id="ARBA00023002"/>
    </source>
</evidence>
<dbReference type="InterPro" id="IPR020843">
    <property type="entry name" value="ER"/>
</dbReference>
<dbReference type="Pfam" id="PF08240">
    <property type="entry name" value="ADH_N"/>
    <property type="match status" value="1"/>
</dbReference>
<dbReference type="STRING" id="83767.SAMN05660652_01491"/>
<dbReference type="RefSeq" id="WP_091936114.1">
    <property type="nucleotide sequence ID" value="NZ_FNCY01000005.1"/>
</dbReference>
<dbReference type="PANTHER" id="PTHR43401">
    <property type="entry name" value="L-THREONINE 3-DEHYDROGENASE"/>
    <property type="match status" value="1"/>
</dbReference>
<dbReference type="AlphaFoldDB" id="A0A1G8BDY3"/>
<dbReference type="GO" id="GO:0046872">
    <property type="term" value="F:metal ion binding"/>
    <property type="evidence" value="ECO:0007669"/>
    <property type="project" value="UniProtKB-KW"/>
</dbReference>
<reference evidence="5 6" key="1">
    <citation type="submission" date="2016-10" db="EMBL/GenBank/DDBJ databases">
        <authorList>
            <person name="de Groot N.N."/>
        </authorList>
    </citation>
    <scope>NUCLEOTIDE SEQUENCE [LARGE SCALE GENOMIC DNA]</scope>
    <source>
        <strain evidence="5 6">DSM 5885</strain>
    </source>
</reference>
<keyword evidence="6" id="KW-1185">Reference proteome</keyword>
<keyword evidence="1" id="KW-0479">Metal-binding</keyword>
<evidence type="ECO:0000259" key="4">
    <source>
        <dbReference type="SMART" id="SM00829"/>
    </source>
</evidence>
<gene>
    <name evidence="5" type="ORF">SAMN05660652_01491</name>
</gene>
<dbReference type="Gene3D" id="3.40.50.720">
    <property type="entry name" value="NAD(P)-binding Rossmann-like Domain"/>
    <property type="match status" value="1"/>
</dbReference>
<dbReference type="InterPro" id="IPR036291">
    <property type="entry name" value="NAD(P)-bd_dom_sf"/>
</dbReference>
<dbReference type="SUPFAM" id="SSF50129">
    <property type="entry name" value="GroES-like"/>
    <property type="match status" value="1"/>
</dbReference>
<name>A0A1G8BDY3_9RHOO</name>
<protein>
    <submittedName>
        <fullName evidence="5">L-iditol 2-dehydrogenase</fullName>
    </submittedName>
</protein>
<dbReference type="InterPro" id="IPR050129">
    <property type="entry name" value="Zn_alcohol_dh"/>
</dbReference>
<dbReference type="InterPro" id="IPR013149">
    <property type="entry name" value="ADH-like_C"/>
</dbReference>
<dbReference type="OrthoDB" id="9773078at2"/>
<dbReference type="GO" id="GO:0016491">
    <property type="term" value="F:oxidoreductase activity"/>
    <property type="evidence" value="ECO:0007669"/>
    <property type="project" value="UniProtKB-KW"/>
</dbReference>
<evidence type="ECO:0000256" key="2">
    <source>
        <dbReference type="ARBA" id="ARBA00022833"/>
    </source>
</evidence>
<dbReference type="Pfam" id="PF00107">
    <property type="entry name" value="ADH_zinc_N"/>
    <property type="match status" value="1"/>
</dbReference>
<proteinExistence type="predicted"/>
<accession>A0A1G8BDY3</accession>
<dbReference type="Proteomes" id="UP000198607">
    <property type="component" value="Unassembled WGS sequence"/>
</dbReference>
<keyword evidence="3" id="KW-0560">Oxidoreductase</keyword>
<dbReference type="InterPro" id="IPR013154">
    <property type="entry name" value="ADH-like_N"/>
</dbReference>
<evidence type="ECO:0000256" key="1">
    <source>
        <dbReference type="ARBA" id="ARBA00022723"/>
    </source>
</evidence>
<feature type="domain" description="Enoyl reductase (ER)" evidence="4">
    <location>
        <begin position="8"/>
        <end position="338"/>
    </location>
</feature>
<sequence>MKALYYLGEKTMELRDIPLPTLKPGQYLIRTRSNGICGSDFEGYLGKTGRRLPPMIMGHEVAGIIEEAPALGKFGKGERVVIFPKPFCGECEYCRKGLVNVCPAGVCMGVLDQPGSMTEFVAVDEKYLLPFAATLSYNEAAMTEPLAVAYRAAHKLSDRELAEAEHCLVIGVGPIGLLTIAVLKLRGARNIIACDASDHRLGVARQMGADFSINPRQEDFLDAVRKITGGKMCDFAIEAVGIEATASNSIDCLRIGGTVIWIGNAQKMVSVNMQKIVTTELTVKGNYVYGLEDFKECLRLLEERRIDITPVMTDEYPLGDGVQAFRDQENNREGKILKAFLVN</sequence>
<dbReference type="SMART" id="SM00829">
    <property type="entry name" value="PKS_ER"/>
    <property type="match status" value="1"/>
</dbReference>
<evidence type="ECO:0000313" key="6">
    <source>
        <dbReference type="Proteomes" id="UP000198607"/>
    </source>
</evidence>
<dbReference type="PANTHER" id="PTHR43401:SF2">
    <property type="entry name" value="L-THREONINE 3-DEHYDROGENASE"/>
    <property type="match status" value="1"/>
</dbReference>
<keyword evidence="2" id="KW-0862">Zinc</keyword>